<keyword evidence="2" id="KW-1133">Transmembrane helix</keyword>
<evidence type="ECO:0008006" key="5">
    <source>
        <dbReference type="Google" id="ProtNLM"/>
    </source>
</evidence>
<comment type="caution">
    <text evidence="3">The sequence shown here is derived from an EMBL/GenBank/DDBJ whole genome shotgun (WGS) entry which is preliminary data.</text>
</comment>
<keyword evidence="2" id="KW-0812">Transmembrane</keyword>
<keyword evidence="2" id="KW-0472">Membrane</keyword>
<gene>
    <name evidence="3" type="ORF">H8705_05405</name>
</gene>
<evidence type="ECO:0000256" key="2">
    <source>
        <dbReference type="SAM" id="Phobius"/>
    </source>
</evidence>
<evidence type="ECO:0000313" key="4">
    <source>
        <dbReference type="Proteomes" id="UP000623678"/>
    </source>
</evidence>
<dbReference type="Proteomes" id="UP000623678">
    <property type="component" value="Unassembled WGS sequence"/>
</dbReference>
<dbReference type="RefSeq" id="WP_262394798.1">
    <property type="nucleotide sequence ID" value="NZ_JACRTD010000003.1"/>
</dbReference>
<sequence length="253" mass="28854">MICKNCHGNVKSDFKFCPFCGQRVINDFRDQYEELSPPYVISPAHVWQEEEDTASAYYAGAPREQVPEFDGQARGPFKNSPPYESQEPSYQEADYEGRYQRPSYQNLEKELPRHQEPEYREQGYSTAEYEESAGVYDEPEAPYFVYHPQETGASFASGYEEAGKENYPPPLDEYAPPSRLNGKFGPDGFAAQQHGQGKKRKLGIGWKILIILLILVAGVGGAVFLFQMLMTPDPFANFNISSLFTRFLFHYCM</sequence>
<dbReference type="EMBL" id="JACRTD010000003">
    <property type="protein sequence ID" value="MBC8585016.1"/>
    <property type="molecule type" value="Genomic_DNA"/>
</dbReference>
<organism evidence="3 4">
    <name type="scientific">Youxingia wuxianensis</name>
    <dbReference type="NCBI Taxonomy" id="2763678"/>
    <lineage>
        <taxon>Bacteria</taxon>
        <taxon>Bacillati</taxon>
        <taxon>Bacillota</taxon>
        <taxon>Clostridia</taxon>
        <taxon>Eubacteriales</taxon>
        <taxon>Oscillospiraceae</taxon>
        <taxon>Youxingia</taxon>
    </lineage>
</organism>
<reference evidence="3" key="1">
    <citation type="submission" date="2020-08" db="EMBL/GenBank/DDBJ databases">
        <title>Genome public.</title>
        <authorList>
            <person name="Liu C."/>
            <person name="Sun Q."/>
        </authorList>
    </citation>
    <scope>NUCLEOTIDE SEQUENCE</scope>
    <source>
        <strain evidence="3">NSJ-64</strain>
    </source>
</reference>
<feature type="transmembrane region" description="Helical" evidence="2">
    <location>
        <begin position="208"/>
        <end position="229"/>
    </location>
</feature>
<protein>
    <recommendedName>
        <fullName evidence="5">Zinc-ribbon domain-containing protein</fullName>
    </recommendedName>
</protein>
<name>A0A926IH81_9FIRM</name>
<proteinExistence type="predicted"/>
<feature type="region of interest" description="Disordered" evidence="1">
    <location>
        <begin position="67"/>
        <end position="94"/>
    </location>
</feature>
<dbReference type="AlphaFoldDB" id="A0A926IH81"/>
<evidence type="ECO:0000313" key="3">
    <source>
        <dbReference type="EMBL" id="MBC8585016.1"/>
    </source>
</evidence>
<evidence type="ECO:0000256" key="1">
    <source>
        <dbReference type="SAM" id="MobiDB-lite"/>
    </source>
</evidence>
<keyword evidence="4" id="KW-1185">Reference proteome</keyword>
<accession>A0A926IH81</accession>